<feature type="domain" description="Peptidase M1 membrane alanine aminopeptidase" evidence="2">
    <location>
        <begin position="266"/>
        <end position="467"/>
    </location>
</feature>
<accession>A0A563D9I9</accession>
<feature type="binding site" evidence="1">
    <location>
        <position position="355"/>
    </location>
    <ligand>
        <name>Zn(2+)</name>
        <dbReference type="ChEBI" id="CHEBI:29105"/>
        <note>catalytic</note>
    </ligand>
</feature>
<dbReference type="EMBL" id="SELH01000025">
    <property type="protein sequence ID" value="TWP26729.1"/>
    <property type="molecule type" value="Genomic_DNA"/>
</dbReference>
<dbReference type="InterPro" id="IPR027268">
    <property type="entry name" value="Peptidase_M4/M1_CTD_sf"/>
</dbReference>
<dbReference type="PANTHER" id="PTHR45726:SF3">
    <property type="entry name" value="LEUKOTRIENE A-4 HYDROLASE"/>
    <property type="match status" value="1"/>
</dbReference>
<protein>
    <submittedName>
        <fullName evidence="3">M1 family peptidase</fullName>
    </submittedName>
</protein>
<dbReference type="PANTHER" id="PTHR45726">
    <property type="entry name" value="LEUKOTRIENE A-4 HYDROLASE"/>
    <property type="match status" value="1"/>
</dbReference>
<sequence>MKKNFLLLFILPLIIYGQNNSYPYTKIDTLKGSNTEYRDWWDVKKYILTVEPDIISKSLQGTNEIIFDSKAVGTMQLDLQEPMQIDEIFTDNNTKLSFTKDGDIYLIDLKGHIKNYSSNNKIIIKFSGKPKLANNPPWDGGWIFTIDNDNNPWVTVACEGIGASVWFPCKEYLGDKIDGGMELSIITSQKGVGNGKLISNSSINKTKNIYTWNISNPISNYNIIPYIGNYVNFSDTYNGLKGKLTLNYWVLPSNLEKAKDHFSQVKKMLKAFEYWLGPYPFYEDGYKLIETPYLGMEHQSGIAYGNQYLNGYLGNDLSNTDVGLNWDYIIVHESGHEWFGNSITCKDLADMWIHEAFTTYTETLFTEYFYGKDKANEYIIGQRNLIENEHPIIGNYGVREKGSVDMYFKGANMIHTIRQEINNDSIFRDILIGLNKEFYHQTVSSKQIENYISEKSGIDFSKVFDQYLRTTNIPTLEYYQKGNELIYRWNYVVPEFTMNIKTSLGNLKPSSNWKSMRMPKNSSLYDFKVDKNYYINTINTTR</sequence>
<dbReference type="GO" id="GO:0008270">
    <property type="term" value="F:zinc ion binding"/>
    <property type="evidence" value="ECO:0007669"/>
    <property type="project" value="InterPro"/>
</dbReference>
<feature type="binding site" evidence="1">
    <location>
        <position position="332"/>
    </location>
    <ligand>
        <name>Zn(2+)</name>
        <dbReference type="ChEBI" id="CHEBI:29105"/>
        <note>catalytic</note>
    </ligand>
</feature>
<dbReference type="InterPro" id="IPR042097">
    <property type="entry name" value="Aminopeptidase_N-like_N_sf"/>
</dbReference>
<keyword evidence="4" id="KW-1185">Reference proteome</keyword>
<dbReference type="RefSeq" id="WP_146293244.1">
    <property type="nucleotide sequence ID" value="NZ_SELH01000025.1"/>
</dbReference>
<evidence type="ECO:0000313" key="3">
    <source>
        <dbReference type="EMBL" id="TWP26729.1"/>
    </source>
</evidence>
<dbReference type="AlphaFoldDB" id="A0A563D9I9"/>
<dbReference type="SUPFAM" id="SSF55486">
    <property type="entry name" value="Metalloproteases ('zincins'), catalytic domain"/>
    <property type="match status" value="1"/>
</dbReference>
<evidence type="ECO:0000259" key="2">
    <source>
        <dbReference type="Pfam" id="PF01433"/>
    </source>
</evidence>
<dbReference type="Gene3D" id="2.60.40.1730">
    <property type="entry name" value="tricorn interacting facor f3 domain"/>
    <property type="match status" value="1"/>
</dbReference>
<gene>
    <name evidence="3" type="ORF">ETU09_09210</name>
</gene>
<dbReference type="InterPro" id="IPR034015">
    <property type="entry name" value="M1_LTA4H"/>
</dbReference>
<dbReference type="Proteomes" id="UP000319499">
    <property type="component" value="Unassembled WGS sequence"/>
</dbReference>
<keyword evidence="1" id="KW-0862">Zinc</keyword>
<evidence type="ECO:0000256" key="1">
    <source>
        <dbReference type="PIRSR" id="PIRSR634015-3"/>
    </source>
</evidence>
<dbReference type="GO" id="GO:0008237">
    <property type="term" value="F:metallopeptidase activity"/>
    <property type="evidence" value="ECO:0007669"/>
    <property type="project" value="InterPro"/>
</dbReference>
<keyword evidence="1" id="KW-0479">Metal-binding</keyword>
<dbReference type="InterPro" id="IPR014782">
    <property type="entry name" value="Peptidase_M1_dom"/>
</dbReference>
<dbReference type="Pfam" id="PF01433">
    <property type="entry name" value="Peptidase_M1"/>
    <property type="match status" value="1"/>
</dbReference>
<proteinExistence type="predicted"/>
<feature type="binding site" evidence="1">
    <location>
        <position position="336"/>
    </location>
    <ligand>
        <name>Zn(2+)</name>
        <dbReference type="ChEBI" id="CHEBI:29105"/>
        <note>catalytic</note>
    </ligand>
</feature>
<organism evidence="3 4">
    <name type="scientific">Apibacter muscae</name>
    <dbReference type="NCBI Taxonomy" id="2509004"/>
    <lineage>
        <taxon>Bacteria</taxon>
        <taxon>Pseudomonadati</taxon>
        <taxon>Bacteroidota</taxon>
        <taxon>Flavobacteriia</taxon>
        <taxon>Flavobacteriales</taxon>
        <taxon>Weeksellaceae</taxon>
        <taxon>Apibacter</taxon>
    </lineage>
</organism>
<reference evidence="3 4" key="1">
    <citation type="submission" date="2019-02" db="EMBL/GenBank/DDBJ databases">
        <title>Apibacter muscae sp. nov.: a novel member of the house fly microbiota.</title>
        <authorList>
            <person name="Park R."/>
        </authorList>
    </citation>
    <scope>NUCLEOTIDE SEQUENCE [LARGE SCALE GENOMIC DNA]</scope>
    <source>
        <strain evidence="3 4">AL1</strain>
    </source>
</reference>
<dbReference type="OrthoDB" id="100605at2"/>
<name>A0A563D9I9_9FLAO</name>
<comment type="caution">
    <text evidence="3">The sequence shown here is derived from an EMBL/GenBank/DDBJ whole genome shotgun (WGS) entry which is preliminary data.</text>
</comment>
<dbReference type="CDD" id="cd09603">
    <property type="entry name" value="M1_APN_like"/>
    <property type="match status" value="1"/>
</dbReference>
<dbReference type="SUPFAM" id="SSF63737">
    <property type="entry name" value="Leukotriene A4 hydrolase N-terminal domain"/>
    <property type="match status" value="1"/>
</dbReference>
<comment type="cofactor">
    <cofactor evidence="1">
        <name>Zn(2+)</name>
        <dbReference type="ChEBI" id="CHEBI:29105"/>
    </cofactor>
    <text evidence="1">Binds 1 zinc ion per subunit.</text>
</comment>
<evidence type="ECO:0000313" key="4">
    <source>
        <dbReference type="Proteomes" id="UP000319499"/>
    </source>
</evidence>
<dbReference type="Gene3D" id="1.10.390.10">
    <property type="entry name" value="Neutral Protease Domain 2"/>
    <property type="match status" value="1"/>
</dbReference>